<dbReference type="SMART" id="SM00490">
    <property type="entry name" value="HELICc"/>
    <property type="match status" value="1"/>
</dbReference>
<dbReference type="InterPro" id="IPR000330">
    <property type="entry name" value="SNF2_N"/>
</dbReference>
<dbReference type="Pfam" id="PF00176">
    <property type="entry name" value="SNF2-rel_dom"/>
    <property type="match status" value="1"/>
</dbReference>
<dbReference type="AlphaFoldDB" id="A0A1Y6K369"/>
<dbReference type="PROSITE" id="PS51194">
    <property type="entry name" value="HELICASE_CTER"/>
    <property type="match status" value="1"/>
</dbReference>
<dbReference type="CDD" id="cd09178">
    <property type="entry name" value="PLDc_N_Snf2_like"/>
    <property type="match status" value="1"/>
</dbReference>
<dbReference type="GO" id="GO:0005524">
    <property type="term" value="F:ATP binding"/>
    <property type="evidence" value="ECO:0007669"/>
    <property type="project" value="InterPro"/>
</dbReference>
<dbReference type="InterPro" id="IPR027417">
    <property type="entry name" value="P-loop_NTPase"/>
</dbReference>
<evidence type="ECO:0000259" key="2">
    <source>
        <dbReference type="PROSITE" id="PS51192"/>
    </source>
</evidence>
<proteinExistence type="predicted"/>
<dbReference type="PANTHER" id="PTHR10799">
    <property type="entry name" value="SNF2/RAD54 HELICASE FAMILY"/>
    <property type="match status" value="1"/>
</dbReference>
<dbReference type="OrthoDB" id="9814088at2"/>
<feature type="domain" description="Helicase ATP-binding" evidence="2">
    <location>
        <begin position="267"/>
        <end position="408"/>
    </location>
</feature>
<dbReference type="KEGG" id="abat:CFX1CAM_1046"/>
<organism evidence="4 5">
    <name type="scientific">Candidatus Brevifilum fermentans</name>
    <dbReference type="NCBI Taxonomy" id="1986204"/>
    <lineage>
        <taxon>Bacteria</taxon>
        <taxon>Bacillati</taxon>
        <taxon>Chloroflexota</taxon>
        <taxon>Anaerolineae</taxon>
        <taxon>Anaerolineales</taxon>
        <taxon>Anaerolineaceae</taxon>
        <taxon>Candidatus Brevifilum</taxon>
    </lineage>
</organism>
<dbReference type="SUPFAM" id="SSF56024">
    <property type="entry name" value="Phospholipase D/nuclease"/>
    <property type="match status" value="1"/>
</dbReference>
<dbReference type="SMART" id="SM00487">
    <property type="entry name" value="DEXDc"/>
    <property type="match status" value="1"/>
</dbReference>
<dbReference type="PROSITE" id="PS51192">
    <property type="entry name" value="HELICASE_ATP_BIND_1"/>
    <property type="match status" value="1"/>
</dbReference>
<evidence type="ECO:0000313" key="5">
    <source>
        <dbReference type="Proteomes" id="UP000195514"/>
    </source>
</evidence>
<dbReference type="SUPFAM" id="SSF52540">
    <property type="entry name" value="P-loop containing nucleoside triphosphate hydrolases"/>
    <property type="match status" value="2"/>
</dbReference>
<dbReference type="CDD" id="cd18793">
    <property type="entry name" value="SF2_C_SNF"/>
    <property type="match status" value="1"/>
</dbReference>
<dbReference type="InterPro" id="IPR014001">
    <property type="entry name" value="Helicase_ATP-bd"/>
</dbReference>
<keyword evidence="5" id="KW-1185">Reference proteome</keyword>
<dbReference type="Gene3D" id="3.40.50.300">
    <property type="entry name" value="P-loop containing nucleotide triphosphate hydrolases"/>
    <property type="match status" value="2"/>
</dbReference>
<dbReference type="RefSeq" id="WP_087861988.1">
    <property type="nucleotide sequence ID" value="NZ_LT859958.1"/>
</dbReference>
<accession>A0A1Y6K369</accession>
<keyword evidence="1" id="KW-0378">Hydrolase</keyword>
<protein>
    <recommendedName>
        <fullName evidence="6">Helicase</fullName>
    </recommendedName>
</protein>
<dbReference type="InterPro" id="IPR049730">
    <property type="entry name" value="SNF2/RAD54-like_C"/>
</dbReference>
<gene>
    <name evidence="4" type="ORF">CFX1CAM_1046</name>
</gene>
<evidence type="ECO:0000259" key="3">
    <source>
        <dbReference type="PROSITE" id="PS51194"/>
    </source>
</evidence>
<dbReference type="Proteomes" id="UP000195514">
    <property type="component" value="Chromosome I"/>
</dbReference>
<feature type="domain" description="Helicase C-terminal" evidence="3">
    <location>
        <begin position="710"/>
        <end position="873"/>
    </location>
</feature>
<sequence length="1114" mass="128733">MVSNFITNDGGKDLRTRLLELVENSEEMKFLVGFFYFSGMRELYEGLRKHPTSILKILVGMNVDQLNFRLIEYGEYNPAQSDAEKTDQFLDNVRLSLRDDQFDSQEFYEQISFFIEMIRDGRLIIRKTRQPNHAKIYFFIDQESVFANKLFITGSSNLTKPALTTQAEFNVQIRDYGIDETEAYFDALWDDAIKITEDDVIRQRMIRVIEKGTMVRQVTPFEAYALTLKTYLDSYQQKEIGDYLIHLLKKNGYVPYQYQLDAVRQALSIIESQGGVVVADVVGLGKTIIACAIARQLGKRGVVICPPGLMGDHNKTSGWRMYLEQFELPQWEVRSVGDLEKTAEFVQRVKDIEVVIIDEVHRFRNQDTQSYELLKNICRDKIVILLTATPFNNRPGDILALLKLFIVPKKSTLTLESNLLEKFRAYKSTFDRLSYIKKNYNSPIADNRAKAEGYYEALFGESGIDLTKVTARSRYLAAEIRHVIQPVTIRRNRLDLQNNPFYAGEVKDLSKIADPEEWFFELTPEQSAFYDQIITRYFGLPEEGGEFKGAIYQPFIYETAKTEDFTEKENFEMQQQRNLFDFMRRLMVKRFESSFGAFEQSIRRFKRINENALTFIKTSKKYILDRSLMEKIYDEDEETIEAYLEEYEANLLKGTYPKNHRVYDLNKFSFADAFIEDIKSDLAMFDHILSQLEAMDLVAEDPKAGCLIENITRVLNTSPKHGEPKRKVVIFSEYADTVSHLKEALGVPFGERLLVVSGNLTGAMNEKIAANFDASHLHPVDDFDILLSTDRISEGYNLNRAGMVINYDIPWNPVRVIQRVGRINRISKKVFDELFIVNFFPTEKGSTLVKSREIATNKMFLIHEVLGEDAKIFDVDESPSAAALFDRIRQNPDEMEAESFYTTMLKRYMEIEKNHPDLVEALHDFPPRVKVAKAGKTDELLVFFLKGRLYIQAINDGFGEGAEPYALTFEDALPKIECTIDEEGLDLSADFWEKYLAARQVKEPREQPLSPQSIEKKAINNLKTLLQRDYEQLKPYREFVTTLLEDILDYGTLPDFTLRRISNLNTTNARQLNALEKDLKQLLGELGENYLKAVKADRDQLRPNIIIAIENQKP</sequence>
<evidence type="ECO:0000313" key="4">
    <source>
        <dbReference type="EMBL" id="SMX54111.1"/>
    </source>
</evidence>
<evidence type="ECO:0008006" key="6">
    <source>
        <dbReference type="Google" id="ProtNLM"/>
    </source>
</evidence>
<dbReference type="InterPro" id="IPR001650">
    <property type="entry name" value="Helicase_C-like"/>
</dbReference>
<name>A0A1Y6K369_9CHLR</name>
<reference evidence="5" key="1">
    <citation type="submission" date="2017-05" db="EMBL/GenBank/DDBJ databases">
        <authorList>
            <person name="Kirkegaard R."/>
            <person name="Mcilroy J S."/>
        </authorList>
    </citation>
    <scope>NUCLEOTIDE SEQUENCE [LARGE SCALE GENOMIC DNA]</scope>
</reference>
<evidence type="ECO:0000256" key="1">
    <source>
        <dbReference type="ARBA" id="ARBA00022801"/>
    </source>
</evidence>
<dbReference type="GO" id="GO:0016787">
    <property type="term" value="F:hydrolase activity"/>
    <property type="evidence" value="ECO:0007669"/>
    <property type="project" value="UniProtKB-KW"/>
</dbReference>
<dbReference type="Gene3D" id="3.30.870.10">
    <property type="entry name" value="Endonuclease Chain A"/>
    <property type="match status" value="1"/>
</dbReference>
<dbReference type="Pfam" id="PF00271">
    <property type="entry name" value="Helicase_C"/>
    <property type="match status" value="1"/>
</dbReference>
<dbReference type="EMBL" id="LT859958">
    <property type="protein sequence ID" value="SMX54111.1"/>
    <property type="molecule type" value="Genomic_DNA"/>
</dbReference>